<feature type="transmembrane region" description="Helical" evidence="1">
    <location>
        <begin position="323"/>
        <end position="341"/>
    </location>
</feature>
<comment type="caution">
    <text evidence="2">The sequence shown here is derived from an EMBL/GenBank/DDBJ whole genome shotgun (WGS) entry which is preliminary data.</text>
</comment>
<keyword evidence="3" id="KW-1185">Reference proteome</keyword>
<keyword evidence="1" id="KW-1133">Transmembrane helix</keyword>
<feature type="transmembrane region" description="Helical" evidence="1">
    <location>
        <begin position="218"/>
        <end position="237"/>
    </location>
</feature>
<gene>
    <name evidence="2" type="ORF">M0651_13015</name>
</gene>
<dbReference type="Proteomes" id="UP001139534">
    <property type="component" value="Unassembled WGS sequence"/>
</dbReference>
<name>A0A9X1Y1U0_9BACL</name>
<evidence type="ECO:0000313" key="3">
    <source>
        <dbReference type="Proteomes" id="UP001139534"/>
    </source>
</evidence>
<feature type="transmembrane region" description="Helical" evidence="1">
    <location>
        <begin position="299"/>
        <end position="317"/>
    </location>
</feature>
<keyword evidence="1" id="KW-0812">Transmembrane</keyword>
<dbReference type="RefSeq" id="WP_248552168.1">
    <property type="nucleotide sequence ID" value="NZ_JALPRK010000010.1"/>
</dbReference>
<dbReference type="EMBL" id="JALPRK010000010">
    <property type="protein sequence ID" value="MCK8488096.1"/>
    <property type="molecule type" value="Genomic_DNA"/>
</dbReference>
<feature type="transmembrane region" description="Helical" evidence="1">
    <location>
        <begin position="184"/>
        <end position="206"/>
    </location>
</feature>
<evidence type="ECO:0000313" key="2">
    <source>
        <dbReference type="EMBL" id="MCK8488096.1"/>
    </source>
</evidence>
<feature type="transmembrane region" description="Helical" evidence="1">
    <location>
        <begin position="140"/>
        <end position="164"/>
    </location>
</feature>
<evidence type="ECO:0008006" key="4">
    <source>
        <dbReference type="Google" id="ProtNLM"/>
    </source>
</evidence>
<accession>A0A9X1Y1U0</accession>
<feature type="transmembrane region" description="Helical" evidence="1">
    <location>
        <begin position="262"/>
        <end position="287"/>
    </location>
</feature>
<feature type="transmembrane region" description="Helical" evidence="1">
    <location>
        <begin position="36"/>
        <end position="55"/>
    </location>
</feature>
<proteinExistence type="predicted"/>
<dbReference type="PANTHER" id="PTHR37814">
    <property type="entry name" value="CONSERVED MEMBRANE PROTEIN"/>
    <property type="match status" value="1"/>
</dbReference>
<protein>
    <recommendedName>
        <fullName evidence="4">Transporter</fullName>
    </recommendedName>
</protein>
<organism evidence="2 3">
    <name type="scientific">Paenibacillus mellifer</name>
    <dbReference type="NCBI Taxonomy" id="2937794"/>
    <lineage>
        <taxon>Bacteria</taxon>
        <taxon>Bacillati</taxon>
        <taxon>Bacillota</taxon>
        <taxon>Bacilli</taxon>
        <taxon>Bacillales</taxon>
        <taxon>Paenibacillaceae</taxon>
        <taxon>Paenibacillus</taxon>
    </lineage>
</organism>
<feature type="transmembrane region" description="Helical" evidence="1">
    <location>
        <begin position="12"/>
        <end position="30"/>
    </location>
</feature>
<dbReference type="InterPro" id="IPR038728">
    <property type="entry name" value="YkvI-like"/>
</dbReference>
<sequence>MNDRWVKIFQIAVTYIGTVVGAGFASGQSIMQFFTLYGTVGTAGIVVTTLLFMWLGTKMMIYAHRIQAYSYQEFNDHLFGRLFGKVANFLTLLILLGVTAVMLSGTGSIFAEQLQLPYQLGIVVSIALSYLVMTKEMNGIVIVNALVVPMILLFTSVIAFRAIQPEGLLGINDWQLRQLGDFRWALSPFTYAALNFAFIQAVMVPLGSEVRDESTLKWGGIWGGIGLGAMLLIYHFALNSRMPEMLGYDIPMAEIVRDLGPFLHVLFLLVIYGEIFTTLVGNVFGVTRQLQSLYKVPKNATLLTILLACFLISQAGFSSLLTYLYPLFGYIGILLLILLAFRRLPKR</sequence>
<dbReference type="PANTHER" id="PTHR37814:SF1">
    <property type="entry name" value="MEMBRANE PROTEIN"/>
    <property type="match status" value="1"/>
</dbReference>
<keyword evidence="1" id="KW-0472">Membrane</keyword>
<reference evidence="2" key="1">
    <citation type="submission" date="2022-04" db="EMBL/GenBank/DDBJ databases">
        <authorList>
            <person name="Seo M.-J."/>
        </authorList>
    </citation>
    <scope>NUCLEOTIDE SEQUENCE</scope>
    <source>
        <strain evidence="2">MBLB2552</strain>
    </source>
</reference>
<feature type="transmembrane region" description="Helical" evidence="1">
    <location>
        <begin position="116"/>
        <end position="133"/>
    </location>
</feature>
<feature type="transmembrane region" description="Helical" evidence="1">
    <location>
        <begin position="89"/>
        <end position="110"/>
    </location>
</feature>
<evidence type="ECO:0000256" key="1">
    <source>
        <dbReference type="SAM" id="Phobius"/>
    </source>
</evidence>
<dbReference type="AlphaFoldDB" id="A0A9X1Y1U0"/>